<dbReference type="Proteomes" id="UP000246005">
    <property type="component" value="Unassembled WGS sequence"/>
</dbReference>
<feature type="transmembrane region" description="Helical" evidence="6">
    <location>
        <begin position="241"/>
        <end position="274"/>
    </location>
</feature>
<keyword evidence="2 6" id="KW-0812">Transmembrane</keyword>
<dbReference type="InterPro" id="IPR011020">
    <property type="entry name" value="HTTM-like"/>
</dbReference>
<evidence type="ECO:0000256" key="1">
    <source>
        <dbReference type="ARBA" id="ARBA00004127"/>
    </source>
</evidence>
<evidence type="ECO:0000256" key="6">
    <source>
        <dbReference type="SAM" id="Phobius"/>
    </source>
</evidence>
<evidence type="ECO:0000313" key="8">
    <source>
        <dbReference type="EMBL" id="PWK84979.1"/>
    </source>
</evidence>
<reference evidence="8 9" key="1">
    <citation type="submission" date="2018-05" db="EMBL/GenBank/DDBJ databases">
        <title>Genomic Encyclopedia of Type Strains, Phase IV (KMG-IV): sequencing the most valuable type-strain genomes for metagenomic binning, comparative biology and taxonomic classification.</title>
        <authorList>
            <person name="Goeker M."/>
        </authorList>
    </citation>
    <scope>NUCLEOTIDE SEQUENCE [LARGE SCALE GENOMIC DNA]</scope>
    <source>
        <strain evidence="8 9">DSM 45480</strain>
    </source>
</reference>
<sequence length="308" mass="33319">MRTPVARALAFEPRTITLGAARSLVALAELSVLVFTSDADLFPAVPNGPTGPRCDGLRTLSLWCVSSSPVALTIFRVVTIAVLALVISGYRPRWTCIPHWYVTFSLAVAIHVPNGGENVARILTLLLIPLCLGDDRIWHWRRPATPLPAWWIGTSYTAHLVIRLQVVIVYGQAVWLKLVEPEWRDGSAMHFVLQDAYFGAAPELVPFLDSGVLTPAITWGTILLESAIVVCVFGNSAVRRVGLALAVVLHGGIILALGLASFGLVMISLVAAASSGRSEHSGELDRAQVTMQWAEEERDGGPTTRETE</sequence>
<dbReference type="EMBL" id="QGHB01000007">
    <property type="protein sequence ID" value="PWK84979.1"/>
    <property type="molecule type" value="Genomic_DNA"/>
</dbReference>
<name>A0A316HXV5_9PSEU</name>
<dbReference type="PANTHER" id="PTHR39535">
    <property type="entry name" value="SPORULATION-DELAYING PROTEIN SDPB"/>
    <property type="match status" value="1"/>
</dbReference>
<feature type="region of interest" description="Disordered" evidence="5">
    <location>
        <begin position="281"/>
        <end position="308"/>
    </location>
</feature>
<dbReference type="InterPro" id="IPR023894">
    <property type="entry name" value="Sporulation_SdpB"/>
</dbReference>
<dbReference type="AlphaFoldDB" id="A0A316HXV5"/>
<comment type="caution">
    <text evidence="8">The sequence shown here is derived from an EMBL/GenBank/DDBJ whole genome shotgun (WGS) entry which is preliminary data.</text>
</comment>
<dbReference type="SMART" id="SM00752">
    <property type="entry name" value="HTTM"/>
    <property type="match status" value="1"/>
</dbReference>
<evidence type="ECO:0000256" key="5">
    <source>
        <dbReference type="SAM" id="MobiDB-lite"/>
    </source>
</evidence>
<evidence type="ECO:0000259" key="7">
    <source>
        <dbReference type="SMART" id="SM00752"/>
    </source>
</evidence>
<organism evidence="8 9">
    <name type="scientific">Lentzea atacamensis</name>
    <dbReference type="NCBI Taxonomy" id="531938"/>
    <lineage>
        <taxon>Bacteria</taxon>
        <taxon>Bacillati</taxon>
        <taxon>Actinomycetota</taxon>
        <taxon>Actinomycetes</taxon>
        <taxon>Pseudonocardiales</taxon>
        <taxon>Pseudonocardiaceae</taxon>
        <taxon>Lentzea</taxon>
    </lineage>
</organism>
<protein>
    <submittedName>
        <fullName evidence="8">Antimicrobial peptide system SdpB family protein</fullName>
    </submittedName>
</protein>
<dbReference type="InterPro" id="IPR052964">
    <property type="entry name" value="Sporulation_signal_mat"/>
</dbReference>
<dbReference type="RefSeq" id="WP_170155061.1">
    <property type="nucleotide sequence ID" value="NZ_QGHB01000007.1"/>
</dbReference>
<keyword evidence="3 6" id="KW-1133">Transmembrane helix</keyword>
<dbReference type="GO" id="GO:0012505">
    <property type="term" value="C:endomembrane system"/>
    <property type="evidence" value="ECO:0007669"/>
    <property type="project" value="UniProtKB-SubCell"/>
</dbReference>
<dbReference type="NCBIfam" id="TIGR04033">
    <property type="entry name" value="export_SdpB"/>
    <property type="match status" value="1"/>
</dbReference>
<feature type="domain" description="HTTM-like" evidence="7">
    <location>
        <begin position="10"/>
        <end position="278"/>
    </location>
</feature>
<comment type="subcellular location">
    <subcellularLocation>
        <location evidence="1">Endomembrane system</location>
        <topology evidence="1">Multi-pass membrane protein</topology>
    </subcellularLocation>
</comment>
<dbReference type="PANTHER" id="PTHR39535:SF2">
    <property type="entry name" value="HTTM DOMAIN-CONTAINING PROTEIN"/>
    <property type="match status" value="1"/>
</dbReference>
<accession>A0A316HXV5</accession>
<proteinExistence type="predicted"/>
<keyword evidence="4 6" id="KW-0472">Membrane</keyword>
<evidence type="ECO:0000313" key="9">
    <source>
        <dbReference type="Proteomes" id="UP000246005"/>
    </source>
</evidence>
<evidence type="ECO:0000256" key="4">
    <source>
        <dbReference type="ARBA" id="ARBA00023136"/>
    </source>
</evidence>
<feature type="transmembrane region" description="Helical" evidence="6">
    <location>
        <begin position="216"/>
        <end position="234"/>
    </location>
</feature>
<gene>
    <name evidence="8" type="ORF">C8D88_107186</name>
</gene>
<evidence type="ECO:0000256" key="3">
    <source>
        <dbReference type="ARBA" id="ARBA00022989"/>
    </source>
</evidence>
<evidence type="ECO:0000256" key="2">
    <source>
        <dbReference type="ARBA" id="ARBA00022692"/>
    </source>
</evidence>